<dbReference type="InParanoid" id="E4ZP55"/>
<dbReference type="EMBL" id="FP929105">
    <property type="protein sequence ID" value="CBX93584.1"/>
    <property type="molecule type" value="Genomic_DNA"/>
</dbReference>
<dbReference type="VEuPathDB" id="FungiDB:LEMA_P044850.1"/>
<dbReference type="AlphaFoldDB" id="E4ZP55"/>
<evidence type="ECO:0000313" key="2">
    <source>
        <dbReference type="EMBL" id="CBX93584.1"/>
    </source>
</evidence>
<accession>E4ZP55</accession>
<dbReference type="Proteomes" id="UP000002668">
    <property type="component" value="Genome"/>
</dbReference>
<evidence type="ECO:0000313" key="3">
    <source>
        <dbReference type="Proteomes" id="UP000002668"/>
    </source>
</evidence>
<name>E4ZP55_LEPMJ</name>
<dbReference type="HOGENOM" id="CLU_1594839_0_0_1"/>
<keyword evidence="3" id="KW-1185">Reference proteome</keyword>
<proteinExistence type="predicted"/>
<reference evidence="3" key="1">
    <citation type="journal article" date="2011" name="Nat. Commun.">
        <title>Effector diversification within compartments of the Leptosphaeria maculans genome affected by Repeat-Induced Point mutations.</title>
        <authorList>
            <person name="Rouxel T."/>
            <person name="Grandaubert J."/>
            <person name="Hane J.K."/>
            <person name="Hoede C."/>
            <person name="van de Wouw A.P."/>
            <person name="Couloux A."/>
            <person name="Dominguez V."/>
            <person name="Anthouard V."/>
            <person name="Bally P."/>
            <person name="Bourras S."/>
            <person name="Cozijnsen A.J."/>
            <person name="Ciuffetti L.M."/>
            <person name="Degrave A."/>
            <person name="Dilmaghani A."/>
            <person name="Duret L."/>
            <person name="Fudal I."/>
            <person name="Goodwin S.B."/>
            <person name="Gout L."/>
            <person name="Glaser N."/>
            <person name="Linglin J."/>
            <person name="Kema G.H.J."/>
            <person name="Lapalu N."/>
            <person name="Lawrence C.B."/>
            <person name="May K."/>
            <person name="Meyer M."/>
            <person name="Ollivier B."/>
            <person name="Poulain J."/>
            <person name="Schoch C.L."/>
            <person name="Simon A."/>
            <person name="Spatafora J.W."/>
            <person name="Stachowiak A."/>
            <person name="Turgeon B.G."/>
            <person name="Tyler B.M."/>
            <person name="Vincent D."/>
            <person name="Weissenbach J."/>
            <person name="Amselem J."/>
            <person name="Quesneville H."/>
            <person name="Oliver R.P."/>
            <person name="Wincker P."/>
            <person name="Balesdent M.-H."/>
            <person name="Howlett B.J."/>
        </authorList>
    </citation>
    <scope>NUCLEOTIDE SEQUENCE [LARGE SCALE GENOMIC DNA]</scope>
    <source>
        <strain evidence="3">JN3 / isolate v23.1.3 / race Av1-4-5-6-7-8</strain>
    </source>
</reference>
<gene>
    <name evidence="2" type="ORF">LEMA_P044850.1</name>
</gene>
<organism evidence="3">
    <name type="scientific">Leptosphaeria maculans (strain JN3 / isolate v23.1.3 / race Av1-4-5-6-7-8)</name>
    <name type="common">Blackleg fungus</name>
    <name type="synonym">Phoma lingam</name>
    <dbReference type="NCBI Taxonomy" id="985895"/>
    <lineage>
        <taxon>Eukaryota</taxon>
        <taxon>Fungi</taxon>
        <taxon>Dikarya</taxon>
        <taxon>Ascomycota</taxon>
        <taxon>Pezizomycotina</taxon>
        <taxon>Dothideomycetes</taxon>
        <taxon>Pleosporomycetidae</taxon>
        <taxon>Pleosporales</taxon>
        <taxon>Pleosporineae</taxon>
        <taxon>Leptosphaeriaceae</taxon>
        <taxon>Plenodomus</taxon>
        <taxon>Plenodomus lingam/Leptosphaeria maculans species complex</taxon>
    </lineage>
</organism>
<evidence type="ECO:0000256" key="1">
    <source>
        <dbReference type="SAM" id="MobiDB-lite"/>
    </source>
</evidence>
<sequence length="167" mass="18186">MTYSSDTIDVGRFLVPFARPASALHYRVSSATLLAMLPLQQRPTIIRIGFYLLYPSLNISDLFMELGKHMSRGSTAGCHSQGNTTRYGTQPGRTMEATSGRTNVVNGTMIFHSGPRQNHMAPTTLRVYLFFGCTTYHAAEAPHAKLVPVPITPSIAEPNSSNANSSP</sequence>
<feature type="region of interest" description="Disordered" evidence="1">
    <location>
        <begin position="74"/>
        <end position="98"/>
    </location>
</feature>
<protein>
    <submittedName>
        <fullName evidence="2">Predicted protein</fullName>
    </submittedName>
</protein>